<gene>
    <name evidence="10" type="ORF">E6O75_ATG08909</name>
</gene>
<dbReference type="OrthoDB" id="937291at2759"/>
<evidence type="ECO:0000256" key="7">
    <source>
        <dbReference type="SAM" id="MobiDB-lite"/>
    </source>
</evidence>
<dbReference type="PANTHER" id="PTHR47779:SF1">
    <property type="entry name" value="SYNTHASE (CCG-9), PUTATIVE (AFU_ORTHOLOGUE AFUA_3G12100)-RELATED"/>
    <property type="match status" value="1"/>
</dbReference>
<dbReference type="InterPro" id="IPR049438">
    <property type="entry name" value="TreT_GT1"/>
</dbReference>
<dbReference type="Pfam" id="PF00534">
    <property type="entry name" value="Glycos_transf_1"/>
    <property type="match status" value="1"/>
</dbReference>
<feature type="region of interest" description="Disordered" evidence="7">
    <location>
        <begin position="1"/>
        <end position="22"/>
    </location>
</feature>
<dbReference type="Proteomes" id="UP000298493">
    <property type="component" value="Unassembled WGS sequence"/>
</dbReference>
<evidence type="ECO:0000313" key="11">
    <source>
        <dbReference type="Proteomes" id="UP000298493"/>
    </source>
</evidence>
<feature type="domain" description="Glycosyl transferase family 1" evidence="8">
    <location>
        <begin position="491"/>
        <end position="665"/>
    </location>
</feature>
<dbReference type="GO" id="GO:0006006">
    <property type="term" value="P:glucose metabolic process"/>
    <property type="evidence" value="ECO:0007669"/>
    <property type="project" value="UniProtKB-KW"/>
</dbReference>
<evidence type="ECO:0000256" key="5">
    <source>
        <dbReference type="ARBA" id="ARBA00022679"/>
    </source>
</evidence>
<evidence type="ECO:0000313" key="10">
    <source>
        <dbReference type="EMBL" id="TID15851.1"/>
    </source>
</evidence>
<evidence type="ECO:0000256" key="2">
    <source>
        <dbReference type="ARBA" id="ARBA00011738"/>
    </source>
</evidence>
<evidence type="ECO:0000256" key="3">
    <source>
        <dbReference type="ARBA" id="ARBA00022526"/>
    </source>
</evidence>
<keyword evidence="6" id="KW-0119">Carbohydrate metabolism</keyword>
<dbReference type="InterPro" id="IPR001296">
    <property type="entry name" value="Glyco_trans_1"/>
</dbReference>
<feature type="domain" description="Trehalose synthase N-terminal" evidence="9">
    <location>
        <begin position="252"/>
        <end position="285"/>
    </location>
</feature>
<dbReference type="InterPro" id="IPR052078">
    <property type="entry name" value="Trehalose_Metab_GTase"/>
</dbReference>
<organism evidence="10 11">
    <name type="scientific">Venturia nashicola</name>
    <dbReference type="NCBI Taxonomy" id="86259"/>
    <lineage>
        <taxon>Eukaryota</taxon>
        <taxon>Fungi</taxon>
        <taxon>Dikarya</taxon>
        <taxon>Ascomycota</taxon>
        <taxon>Pezizomycotina</taxon>
        <taxon>Dothideomycetes</taxon>
        <taxon>Pleosporomycetidae</taxon>
        <taxon>Venturiales</taxon>
        <taxon>Venturiaceae</taxon>
        <taxon>Venturia</taxon>
    </lineage>
</organism>
<evidence type="ECO:0000256" key="1">
    <source>
        <dbReference type="ARBA" id="ARBA00009481"/>
    </source>
</evidence>
<dbReference type="EMBL" id="SNSC02000019">
    <property type="protein sequence ID" value="TID15851.1"/>
    <property type="molecule type" value="Genomic_DNA"/>
</dbReference>
<dbReference type="Pfam" id="PF21269">
    <property type="entry name" value="TreT_GT1"/>
    <property type="match status" value="2"/>
</dbReference>
<protein>
    <submittedName>
        <fullName evidence="10">Glycosyltransferase family 4 protein</fullName>
    </submittedName>
</protein>
<accession>A0A4Z1NJ54</accession>
<keyword evidence="5 10" id="KW-0808">Transferase</keyword>
<dbReference type="AlphaFoldDB" id="A0A4Z1NJ54"/>
<dbReference type="GO" id="GO:0016757">
    <property type="term" value="F:glycosyltransferase activity"/>
    <property type="evidence" value="ECO:0007669"/>
    <property type="project" value="UniProtKB-KW"/>
</dbReference>
<dbReference type="PANTHER" id="PTHR47779">
    <property type="entry name" value="SYNTHASE (CCG-9), PUTATIVE (AFU_ORTHOLOGUE AFUA_3G12100)-RELATED"/>
    <property type="match status" value="1"/>
</dbReference>
<dbReference type="SUPFAM" id="SSF53756">
    <property type="entry name" value="UDP-Glycosyltransferase/glycogen phosphorylase"/>
    <property type="match status" value="1"/>
</dbReference>
<proteinExistence type="inferred from homology"/>
<name>A0A4Z1NJ54_9PEZI</name>
<dbReference type="STRING" id="86259.A0A4Z1NJ54"/>
<sequence>MAPIPDPIQRIHHHPTWSPDVPVQKCPKTQDPVDQVPIAKNHLSGYNLTRSTLYVGIATTKTENGGYLSYLSFNDGTYSVDSLEQPFINPSEDGQITPKELSNALSDQLLSSIQQYEQGHQCKIQGAGITKHVVDLSPKLPRRLWAELDILPFIFDRGLEPPAASPVKKVDIGVTVDEEADSMARKCLMFFGPSGQPRLMVGRRNEVEVDASGHINMVSLQDYKNSVDEPIWTSSMVFAASLKRRGTKIAFFNSTPQGGGVALMRHALIRFFRALEIDCKWWVPQSFASNQYAEPLYYRYVPKPKPEIFRITKTNHNILQGVADPKEHLTRASQQLLDDWTLQNGKQFWLSEGGPLSARSEGGADIIIIDDPQMPSLVSIAKQQDPTRPVIYRSHIQIRSDLTNTPGTPASEVWDWVYSKIKEADIFISHPVRSFVPSSIDFKKVGYMPATTDWLDGLNKPIKQLADQQYYIHDLYTECFRQGMTCLGYPEREYIVQIARFDPSKGIPDVLAAYAEYRHTYLAKDTPHKSIPQLVIAGHGAIDDPDATLVYNQTLNQITGRYLDLKDDIVLLRLGPTDQLLNVLLSNAKIALQLSTREGFEVKVSEALRKGIPVIATNAGGIPLQVVHTKSGFIVEPGDYKNVAVFIHALLSNSDLYDSMSSYASSHVSPEVGTVGNALCWMYLADTLTLGNQKVEPDSAWINDMARKKAGVAFIEKVEVRLPRHEGLDLTESKKQARAEDAAAEEL</sequence>
<keyword evidence="11" id="KW-1185">Reference proteome</keyword>
<keyword evidence="4" id="KW-0328">Glycosyltransferase</keyword>
<evidence type="ECO:0000256" key="4">
    <source>
        <dbReference type="ARBA" id="ARBA00022676"/>
    </source>
</evidence>
<evidence type="ECO:0000259" key="9">
    <source>
        <dbReference type="Pfam" id="PF21269"/>
    </source>
</evidence>
<reference evidence="10 11" key="1">
    <citation type="submission" date="2019-04" db="EMBL/GenBank/DDBJ databases">
        <title>High contiguity whole genome sequence and gene annotation resource for two Venturia nashicola isolates.</title>
        <authorList>
            <person name="Prokchorchik M."/>
            <person name="Won K."/>
            <person name="Lee Y."/>
            <person name="Choi E.D."/>
            <person name="Segonzac C."/>
            <person name="Sohn K.H."/>
        </authorList>
    </citation>
    <scope>NUCLEOTIDE SEQUENCE [LARGE SCALE GENOMIC DNA]</scope>
    <source>
        <strain evidence="10 11">PRI2</strain>
    </source>
</reference>
<comment type="similarity">
    <text evidence="1">Belongs to the glycosyltransferase group 1 family. Glycosyltransferase 4 subfamily.</text>
</comment>
<dbReference type="Gene3D" id="3.40.50.2000">
    <property type="entry name" value="Glycogen Phosphorylase B"/>
    <property type="match status" value="2"/>
</dbReference>
<feature type="domain" description="Trehalose synthase N-terminal" evidence="9">
    <location>
        <begin position="301"/>
        <end position="432"/>
    </location>
</feature>
<keyword evidence="3" id="KW-0313">Glucose metabolism</keyword>
<comment type="caution">
    <text evidence="10">The sequence shown here is derived from an EMBL/GenBank/DDBJ whole genome shotgun (WGS) entry which is preliminary data.</text>
</comment>
<evidence type="ECO:0000259" key="8">
    <source>
        <dbReference type="Pfam" id="PF00534"/>
    </source>
</evidence>
<comment type="subunit">
    <text evidence="2">Homodimer.</text>
</comment>
<evidence type="ECO:0000256" key="6">
    <source>
        <dbReference type="ARBA" id="ARBA00023277"/>
    </source>
</evidence>